<proteinExistence type="predicted"/>
<keyword evidence="2" id="KW-1185">Reference proteome</keyword>
<reference evidence="1" key="1">
    <citation type="submission" date="2022-04" db="EMBL/GenBank/DDBJ databases">
        <title>Consumption of N2O by Flavobacterium azooxidireducens sp. nov. isolated from Decomposing Leaf Litter of Phragmites australis (Cav.).</title>
        <authorList>
            <person name="Behrendt U."/>
            <person name="Spanner T."/>
            <person name="Augustin J."/>
            <person name="Horn M.A."/>
            <person name="Kolb S."/>
            <person name="Ulrich A."/>
        </authorList>
    </citation>
    <scope>NUCLEOTIDE SEQUENCE</scope>
    <source>
        <strain evidence="1">IGB 4-14</strain>
    </source>
</reference>
<name>A0ABY4KC68_9FLAO</name>
<evidence type="ECO:0000313" key="2">
    <source>
        <dbReference type="Proteomes" id="UP000830583"/>
    </source>
</evidence>
<dbReference type="RefSeq" id="WP_248433304.1">
    <property type="nucleotide sequence ID" value="NZ_CP096205.1"/>
</dbReference>
<dbReference type="EMBL" id="CP096205">
    <property type="protein sequence ID" value="UPQ78377.1"/>
    <property type="molecule type" value="Genomic_DNA"/>
</dbReference>
<accession>A0ABY4KC68</accession>
<sequence length="240" mass="27967">MRFNFNYSFLVVLVLFSCKEQEEEKPKVIYEESATKVEAKVDTTQIRVADLPVNMEGTSYLLHPVGEVRVYDTKSKMSYGSSSTSRVSYAVSNYNRFEITGFLKNIYIQHIDSVNSKPLTDKSMVIQTATYLNTFAQKSKKHILVYSISDMDTNRDSKLDSNDIKSLYISDISGDNFTKITPDFQELIDWNLMEVKNRLYFRTIQDTNKNGDFDKDDAVFYYFIDLMDAEWKLNEYKPFN</sequence>
<organism evidence="1 2">
    <name type="scientific">Flavobacterium azooxidireducens</name>
    <dbReference type="NCBI Taxonomy" id="1871076"/>
    <lineage>
        <taxon>Bacteria</taxon>
        <taxon>Pseudomonadati</taxon>
        <taxon>Bacteroidota</taxon>
        <taxon>Flavobacteriia</taxon>
        <taxon>Flavobacteriales</taxon>
        <taxon>Flavobacteriaceae</taxon>
        <taxon>Flavobacterium</taxon>
    </lineage>
</organism>
<evidence type="ECO:0008006" key="3">
    <source>
        <dbReference type="Google" id="ProtNLM"/>
    </source>
</evidence>
<protein>
    <recommendedName>
        <fullName evidence="3">Lipoprotein</fullName>
    </recommendedName>
</protein>
<gene>
    <name evidence="1" type="ORF">M0M57_12195</name>
</gene>
<dbReference type="PROSITE" id="PS51257">
    <property type="entry name" value="PROKAR_LIPOPROTEIN"/>
    <property type="match status" value="1"/>
</dbReference>
<evidence type="ECO:0000313" key="1">
    <source>
        <dbReference type="EMBL" id="UPQ78377.1"/>
    </source>
</evidence>
<dbReference type="Proteomes" id="UP000830583">
    <property type="component" value="Chromosome"/>
</dbReference>